<dbReference type="EMBL" id="DF973959">
    <property type="protein sequence ID" value="GAU43139.1"/>
    <property type="molecule type" value="Genomic_DNA"/>
</dbReference>
<keyword evidence="2" id="KW-1185">Reference proteome</keyword>
<dbReference type="OrthoDB" id="1880786at2759"/>
<protein>
    <submittedName>
        <fullName evidence="1">Uncharacterized protein</fullName>
    </submittedName>
</protein>
<dbReference type="Proteomes" id="UP000242715">
    <property type="component" value="Unassembled WGS sequence"/>
</dbReference>
<gene>
    <name evidence="1" type="ORF">TSUD_246790</name>
</gene>
<evidence type="ECO:0000313" key="2">
    <source>
        <dbReference type="Proteomes" id="UP000242715"/>
    </source>
</evidence>
<proteinExistence type="predicted"/>
<sequence length="204" mass="23024">MASKLSFLNSLINQRKKPTTNNTIKDDHIYEDHLDIVKAAAWAWHQHGSGSCHEGEVSNEFYIRRSTAHRAPRPSRYKLELETMRSTEKEVTQSSTIDLHGKEEFRSLLDAYEVQSISKQLNHLIESNNNHNRGKLVNSANNIASTSADDGVKGIKKKKKVRKGFFLKHGVICGREGDVVDPTSVSRDGRRQLTKSIPSIQGFK</sequence>
<evidence type="ECO:0000313" key="1">
    <source>
        <dbReference type="EMBL" id="GAU43139.1"/>
    </source>
</evidence>
<organism evidence="1 2">
    <name type="scientific">Trifolium subterraneum</name>
    <name type="common">Subterranean clover</name>
    <dbReference type="NCBI Taxonomy" id="3900"/>
    <lineage>
        <taxon>Eukaryota</taxon>
        <taxon>Viridiplantae</taxon>
        <taxon>Streptophyta</taxon>
        <taxon>Embryophyta</taxon>
        <taxon>Tracheophyta</taxon>
        <taxon>Spermatophyta</taxon>
        <taxon>Magnoliopsida</taxon>
        <taxon>eudicotyledons</taxon>
        <taxon>Gunneridae</taxon>
        <taxon>Pentapetalae</taxon>
        <taxon>rosids</taxon>
        <taxon>fabids</taxon>
        <taxon>Fabales</taxon>
        <taxon>Fabaceae</taxon>
        <taxon>Papilionoideae</taxon>
        <taxon>50 kb inversion clade</taxon>
        <taxon>NPAAA clade</taxon>
        <taxon>Hologalegina</taxon>
        <taxon>IRL clade</taxon>
        <taxon>Trifolieae</taxon>
        <taxon>Trifolium</taxon>
    </lineage>
</organism>
<dbReference type="PANTHER" id="PTHR34665">
    <property type="entry name" value="DUF3741 DOMAIN-CONTAINING PROTEIN"/>
    <property type="match status" value="1"/>
</dbReference>
<dbReference type="AlphaFoldDB" id="A0A2Z6PE31"/>
<name>A0A2Z6PE31_TRISU</name>
<reference evidence="2" key="1">
    <citation type="journal article" date="2017" name="Front. Plant Sci.">
        <title>Climate Clever Clovers: New Paradigm to Reduce the Environmental Footprint of Ruminants by Breeding Low Methanogenic Forages Utilizing Haplotype Variation.</title>
        <authorList>
            <person name="Kaur P."/>
            <person name="Appels R."/>
            <person name="Bayer P.E."/>
            <person name="Keeble-Gagnere G."/>
            <person name="Wang J."/>
            <person name="Hirakawa H."/>
            <person name="Shirasawa K."/>
            <person name="Vercoe P."/>
            <person name="Stefanova K."/>
            <person name="Durmic Z."/>
            <person name="Nichols P."/>
            <person name="Revell C."/>
            <person name="Isobe S.N."/>
            <person name="Edwards D."/>
            <person name="Erskine W."/>
        </authorList>
    </citation>
    <scope>NUCLEOTIDE SEQUENCE [LARGE SCALE GENOMIC DNA]</scope>
    <source>
        <strain evidence="2">cv. Daliak</strain>
    </source>
</reference>
<dbReference type="PANTHER" id="PTHR34665:SF5">
    <property type="match status" value="1"/>
</dbReference>
<accession>A0A2Z6PE31</accession>